<reference evidence="1 2" key="1">
    <citation type="submission" date="2018-08" db="EMBL/GenBank/DDBJ databases">
        <title>Bacillus jemisoniae sp. nov., Bacillus chryseoplanitiae sp. nov., Bacillus resnikiae sp. nov., and Bacillus frankliniae sp. nov., isolated from Viking spacecraft and associated surfaces.</title>
        <authorList>
            <person name="Seuylemezian A."/>
            <person name="Vaishampayan P."/>
        </authorList>
    </citation>
    <scope>NUCLEOTIDE SEQUENCE [LARGE SCALE GENOMIC DNA]</scope>
    <source>
        <strain evidence="1 2">JJ-247</strain>
    </source>
</reference>
<name>A0A398B524_9BACI</name>
<dbReference type="OrthoDB" id="2621843at2"/>
<evidence type="ECO:0000313" key="2">
    <source>
        <dbReference type="Proteomes" id="UP000265816"/>
    </source>
</evidence>
<organism evidence="1 2">
    <name type="scientific">Mesobacillus zeae</name>
    <dbReference type="NCBI Taxonomy" id="1917180"/>
    <lineage>
        <taxon>Bacteria</taxon>
        <taxon>Bacillati</taxon>
        <taxon>Bacillota</taxon>
        <taxon>Bacilli</taxon>
        <taxon>Bacillales</taxon>
        <taxon>Bacillaceae</taxon>
        <taxon>Mesobacillus</taxon>
    </lineage>
</organism>
<dbReference type="RefSeq" id="WP_119112850.1">
    <property type="nucleotide sequence ID" value="NZ_CBCSEO010000031.1"/>
</dbReference>
<gene>
    <name evidence="1" type="ORF">D1970_10635</name>
</gene>
<keyword evidence="2" id="KW-1185">Reference proteome</keyword>
<dbReference type="Proteomes" id="UP000265816">
    <property type="component" value="Unassembled WGS sequence"/>
</dbReference>
<protein>
    <submittedName>
        <fullName evidence="1">Uncharacterized protein</fullName>
    </submittedName>
</protein>
<accession>A0A398B524</accession>
<evidence type="ECO:0000313" key="1">
    <source>
        <dbReference type="EMBL" id="RID85015.1"/>
    </source>
</evidence>
<dbReference type="Gene3D" id="2.40.50.230">
    <property type="entry name" value="Gp5 N-terminal domain"/>
    <property type="match status" value="1"/>
</dbReference>
<sequence length="113" mass="12444">MANDTQFFNHLKKEVGLHLFVAAPARVITMNANGTADIKILFKTKDKDGELSDHPPVVEVPILKHIGELITGDVVWVNFADRALDHMTGAHTFDPGFTRVHSINDAVIVGVFK</sequence>
<dbReference type="EMBL" id="QWVT01000017">
    <property type="protein sequence ID" value="RID85015.1"/>
    <property type="molecule type" value="Genomic_DNA"/>
</dbReference>
<proteinExistence type="predicted"/>
<comment type="caution">
    <text evidence="1">The sequence shown here is derived from an EMBL/GenBank/DDBJ whole genome shotgun (WGS) entry which is preliminary data.</text>
</comment>
<dbReference type="AlphaFoldDB" id="A0A398B524"/>
<dbReference type="InterPro" id="IPR037026">
    <property type="entry name" value="Vgr_OB-fold_dom_sf"/>
</dbReference>